<name>A0A315VP98_GAMAF</name>
<dbReference type="Proteomes" id="UP000250572">
    <property type="component" value="Unassembled WGS sequence"/>
</dbReference>
<evidence type="ECO:0000256" key="1">
    <source>
        <dbReference type="SAM" id="MobiDB-lite"/>
    </source>
</evidence>
<organism evidence="2 3">
    <name type="scientific">Gambusia affinis</name>
    <name type="common">Western mosquitofish</name>
    <name type="synonym">Heterandria affinis</name>
    <dbReference type="NCBI Taxonomy" id="33528"/>
    <lineage>
        <taxon>Eukaryota</taxon>
        <taxon>Metazoa</taxon>
        <taxon>Chordata</taxon>
        <taxon>Craniata</taxon>
        <taxon>Vertebrata</taxon>
        <taxon>Euteleostomi</taxon>
        <taxon>Actinopterygii</taxon>
        <taxon>Neopterygii</taxon>
        <taxon>Teleostei</taxon>
        <taxon>Neoteleostei</taxon>
        <taxon>Acanthomorphata</taxon>
        <taxon>Ovalentaria</taxon>
        <taxon>Atherinomorphae</taxon>
        <taxon>Cyprinodontiformes</taxon>
        <taxon>Poeciliidae</taxon>
        <taxon>Poeciliinae</taxon>
        <taxon>Gambusia</taxon>
    </lineage>
</organism>
<gene>
    <name evidence="2" type="ORF">CCH79_00010120</name>
</gene>
<sequence>MSPYVCIFCSNSSTPDVSLKPRVSEASDLQTQQHNGAPYLPLSRTPFPAVTVDQSISTYSGKTQH</sequence>
<evidence type="ECO:0000313" key="2">
    <source>
        <dbReference type="EMBL" id="PWA24887.1"/>
    </source>
</evidence>
<dbReference type="EMBL" id="NHOQ01001396">
    <property type="protein sequence ID" value="PWA24887.1"/>
    <property type="molecule type" value="Genomic_DNA"/>
</dbReference>
<comment type="caution">
    <text evidence="2">The sequence shown here is derived from an EMBL/GenBank/DDBJ whole genome shotgun (WGS) entry which is preliminary data.</text>
</comment>
<protein>
    <submittedName>
        <fullName evidence="2">Uncharacterized protein</fullName>
    </submittedName>
</protein>
<feature type="region of interest" description="Disordered" evidence="1">
    <location>
        <begin position="17"/>
        <end position="43"/>
    </location>
</feature>
<dbReference type="AlphaFoldDB" id="A0A315VP98"/>
<evidence type="ECO:0000313" key="3">
    <source>
        <dbReference type="Proteomes" id="UP000250572"/>
    </source>
</evidence>
<reference evidence="2 3" key="1">
    <citation type="journal article" date="2018" name="G3 (Bethesda)">
        <title>A High-Quality Reference Genome for the Invasive Mosquitofish Gambusia affinis Using a Chicago Library.</title>
        <authorList>
            <person name="Hoffberg S.L."/>
            <person name="Troendle N.J."/>
            <person name="Glenn T.C."/>
            <person name="Mahmud O."/>
            <person name="Louha S."/>
            <person name="Chalopin D."/>
            <person name="Bennetzen J.L."/>
            <person name="Mauricio R."/>
        </authorList>
    </citation>
    <scope>NUCLEOTIDE SEQUENCE [LARGE SCALE GENOMIC DNA]</scope>
    <source>
        <strain evidence="2">NE01/NJP1002.9</strain>
        <tissue evidence="2">Muscle</tissue>
    </source>
</reference>
<keyword evidence="3" id="KW-1185">Reference proteome</keyword>
<proteinExistence type="predicted"/>
<accession>A0A315VP98</accession>